<comment type="caution">
    <text evidence="1">The sequence shown here is derived from an EMBL/GenBank/DDBJ whole genome shotgun (WGS) entry which is preliminary data.</text>
</comment>
<reference evidence="1 2" key="1">
    <citation type="journal article" date="2019" name="Int. J. Syst. Evol. Microbiol.">
        <title>The Global Catalogue of Microorganisms (GCM) 10K type strain sequencing project: providing services to taxonomists for standard genome sequencing and annotation.</title>
        <authorList>
            <consortium name="The Broad Institute Genomics Platform"/>
            <consortium name="The Broad Institute Genome Sequencing Center for Infectious Disease"/>
            <person name="Wu L."/>
            <person name="Ma J."/>
        </authorList>
    </citation>
    <scope>NUCLEOTIDE SEQUENCE [LARGE SCALE GENOMIC DNA]</scope>
    <source>
        <strain evidence="1 2">JCM 9383</strain>
    </source>
</reference>
<name>A0ABN3VKY1_9PSEU</name>
<accession>A0ABN3VKY1</accession>
<dbReference type="EMBL" id="BAAAUX010000024">
    <property type="protein sequence ID" value="GAA2812815.1"/>
    <property type="molecule type" value="Genomic_DNA"/>
</dbReference>
<evidence type="ECO:0008006" key="3">
    <source>
        <dbReference type="Google" id="ProtNLM"/>
    </source>
</evidence>
<protein>
    <recommendedName>
        <fullName evidence="3">Head-to-tail stopper</fullName>
    </recommendedName>
</protein>
<dbReference type="RefSeq" id="WP_344684633.1">
    <property type="nucleotide sequence ID" value="NZ_BAAAUX010000024.1"/>
</dbReference>
<gene>
    <name evidence="1" type="ORF">GCM10010470_55310</name>
</gene>
<evidence type="ECO:0000313" key="2">
    <source>
        <dbReference type="Proteomes" id="UP001500979"/>
    </source>
</evidence>
<dbReference type="Proteomes" id="UP001500979">
    <property type="component" value="Unassembled WGS sequence"/>
</dbReference>
<keyword evidence="2" id="KW-1185">Reference proteome</keyword>
<proteinExistence type="predicted"/>
<organism evidence="1 2">
    <name type="scientific">Saccharopolyspora taberi</name>
    <dbReference type="NCBI Taxonomy" id="60895"/>
    <lineage>
        <taxon>Bacteria</taxon>
        <taxon>Bacillati</taxon>
        <taxon>Actinomycetota</taxon>
        <taxon>Actinomycetes</taxon>
        <taxon>Pseudonocardiales</taxon>
        <taxon>Pseudonocardiaceae</taxon>
        <taxon>Saccharopolyspora</taxon>
    </lineage>
</organism>
<sequence>MRFANPITVTVRRLAVDAFGDEAVAATFAVPGCGLAQQSADETPGDFRQEATTRLRLLAPAEADVRAGDEIVLPTGERYRIKGAPSAPLSPFTGWRPGVVADMEEVKG</sequence>
<evidence type="ECO:0000313" key="1">
    <source>
        <dbReference type="EMBL" id="GAA2812815.1"/>
    </source>
</evidence>